<evidence type="ECO:0000313" key="2">
    <source>
        <dbReference type="Proteomes" id="UP000198598"/>
    </source>
</evidence>
<dbReference type="Proteomes" id="UP000198598">
    <property type="component" value="Unassembled WGS sequence"/>
</dbReference>
<name>A0A1I2F711_9BACT</name>
<proteinExistence type="predicted"/>
<reference evidence="1 2" key="1">
    <citation type="submission" date="2016-10" db="EMBL/GenBank/DDBJ databases">
        <authorList>
            <person name="de Groot N.N."/>
        </authorList>
    </citation>
    <scope>NUCLEOTIDE SEQUENCE [LARGE SCALE GENOMIC DNA]</scope>
    <source>
        <strain evidence="1 2">DSM 26130</strain>
    </source>
</reference>
<gene>
    <name evidence="1" type="ORF">SAMN05216167_12464</name>
</gene>
<accession>A0A1I2F711</accession>
<dbReference type="AlphaFoldDB" id="A0A1I2F711"/>
<keyword evidence="2" id="KW-1185">Reference proteome</keyword>
<organism evidence="1 2">
    <name type="scientific">Spirosoma endophyticum</name>
    <dbReference type="NCBI Taxonomy" id="662367"/>
    <lineage>
        <taxon>Bacteria</taxon>
        <taxon>Pseudomonadati</taxon>
        <taxon>Bacteroidota</taxon>
        <taxon>Cytophagia</taxon>
        <taxon>Cytophagales</taxon>
        <taxon>Cytophagaceae</taxon>
        <taxon>Spirosoma</taxon>
    </lineage>
</organism>
<dbReference type="PROSITE" id="PS51257">
    <property type="entry name" value="PROKAR_LIPOPROTEIN"/>
    <property type="match status" value="1"/>
</dbReference>
<dbReference type="EMBL" id="FOLQ01000024">
    <property type="protein sequence ID" value="SFF00310.1"/>
    <property type="molecule type" value="Genomic_DNA"/>
</dbReference>
<sequence>MKTHLLFLDLLVGSLLMFSCKDDSRATTITIPPTLSQEARLLRAGLKVIGGTPQSQVYRLPPEKSDPTGFFTETTITSFENAVKQPGSFTSTTVMGVTTYRTSILDPSHKGIQWIIGMDGTNFRAIGRRSVMASCRCFNAVNNGSRGLPDTTKCFSATYLGLPS</sequence>
<evidence type="ECO:0000313" key="1">
    <source>
        <dbReference type="EMBL" id="SFF00310.1"/>
    </source>
</evidence>
<protein>
    <submittedName>
        <fullName evidence="1">Uncharacterized protein</fullName>
    </submittedName>
</protein>